<evidence type="ECO:0000313" key="2">
    <source>
        <dbReference type="EMBL" id="MET4579125.1"/>
    </source>
</evidence>
<comment type="caution">
    <text evidence="2">The sequence shown here is derived from an EMBL/GenBank/DDBJ whole genome shotgun (WGS) entry which is preliminary data.</text>
</comment>
<name>A0ABV2QDN8_9BURK</name>
<dbReference type="SUPFAM" id="SSF50341">
    <property type="entry name" value="CheW-like"/>
    <property type="match status" value="1"/>
</dbReference>
<protein>
    <submittedName>
        <fullName evidence="2">Twitching motility protein PilI</fullName>
    </submittedName>
</protein>
<evidence type="ECO:0000313" key="3">
    <source>
        <dbReference type="Proteomes" id="UP001549320"/>
    </source>
</evidence>
<dbReference type="Proteomes" id="UP001549320">
    <property type="component" value="Unassembled WGS sequence"/>
</dbReference>
<organism evidence="2 3">
    <name type="scientific">Ottowia thiooxydans</name>
    <dbReference type="NCBI Taxonomy" id="219182"/>
    <lineage>
        <taxon>Bacteria</taxon>
        <taxon>Pseudomonadati</taxon>
        <taxon>Pseudomonadota</taxon>
        <taxon>Betaproteobacteria</taxon>
        <taxon>Burkholderiales</taxon>
        <taxon>Comamonadaceae</taxon>
        <taxon>Ottowia</taxon>
    </lineage>
</organism>
<dbReference type="InterPro" id="IPR036061">
    <property type="entry name" value="CheW-like_dom_sf"/>
</dbReference>
<dbReference type="EMBL" id="JBEPSH010000008">
    <property type="protein sequence ID" value="MET4579125.1"/>
    <property type="molecule type" value="Genomic_DNA"/>
</dbReference>
<dbReference type="InterPro" id="IPR002545">
    <property type="entry name" value="CheW-lke_dom"/>
</dbReference>
<sequence>MATKQALREFQNRLNERLQSARSSGVSASWLAVEAGESKLLFPLSHAGEIFTSTQVRSVHYARPWFLGVANLRGGLLGVVDLSAFMGRQPAQASVQTEPDSGAELAGGHARLAVQSEAMAAQSRLVALNPLLEVNCALLVDRLLGLRTTDAFATSASPPEGAPRYFGHIYTDSAGVEWQEINLQILSQDPDFLDIGA</sequence>
<reference evidence="2 3" key="1">
    <citation type="submission" date="2024-06" db="EMBL/GenBank/DDBJ databases">
        <title>Sorghum-associated microbial communities from plants grown in Nebraska, USA.</title>
        <authorList>
            <person name="Schachtman D."/>
        </authorList>
    </citation>
    <scope>NUCLEOTIDE SEQUENCE [LARGE SCALE GENOMIC DNA]</scope>
    <source>
        <strain evidence="2 3">2709</strain>
    </source>
</reference>
<keyword evidence="3" id="KW-1185">Reference proteome</keyword>
<proteinExistence type="predicted"/>
<dbReference type="Gene3D" id="2.40.50.180">
    <property type="entry name" value="CheA-289, Domain 4"/>
    <property type="match status" value="1"/>
</dbReference>
<accession>A0ABV2QDN8</accession>
<gene>
    <name evidence="2" type="ORF">ABIE13_004248</name>
</gene>
<evidence type="ECO:0000259" key="1">
    <source>
        <dbReference type="PROSITE" id="PS50851"/>
    </source>
</evidence>
<dbReference type="PROSITE" id="PS50851">
    <property type="entry name" value="CHEW"/>
    <property type="match status" value="1"/>
</dbReference>
<dbReference type="Pfam" id="PF01584">
    <property type="entry name" value="CheW"/>
    <property type="match status" value="1"/>
</dbReference>
<dbReference type="RefSeq" id="WP_354446923.1">
    <property type="nucleotide sequence ID" value="NZ_JBEPSH010000008.1"/>
</dbReference>
<feature type="domain" description="CheW-like" evidence="1">
    <location>
        <begin position="27"/>
        <end position="197"/>
    </location>
</feature>